<sequence length="666" mass="74375">MNWLFAASVIVIIICCSFGTANGECADQDIGVVAEELVLNQHRLDSLNLLLFLFLLVLTILTIWLFKQHRFRFMHETGLAMIYGVIIGAVIWYTADTKEQTPKVHTDSMLCSDEVDPPDSIYLELQYPNESVFFVYDREEVIKNPDLNKTRTINNFGDRISFDPELFFNILLPPIIFHAGYSLKRRHFFRNLGSIMTFAFLGTCISCLTVGGIVYCFAVLVMGLEWFTAQDCFFFGALISATDPVTVLAVFHDLNVDVDMYILVFGESVLNDAVAIVLTNFCFPFRTVEDFGDEFSGLHFLRALGSFCGIFLGAFGIGSLMGCATALVTKFTHIRDFPLLETALFCIMSYMSYLLAEALQLTGIVAVLFCGVTQAHYTYNNLSDDSKKRTREVFELLNFLAESFIFSYMGLSMFNPANGTFNPGFIAAAFLGIILGRALNIYPLSFLLNIRRKTKIPWNFQHMLMFSGLRGAIAFGLAIRNTATDARQMTLTTTLIIVLVTVVVLGGLTTQMLTWLNIKVGVDYDEGATTSLHSAPGTITEQESRIRRRKEQAWVVKIWYDFDYKVLKPVLTRKGADLRETWPGWCLPITEYLTVEDDQLEEDSDTDFILEEQESSEAPVDGASGPNGTTKEGSTSGEENTADGDLGLGDHQLAVRGLNDPPPEAV</sequence>
<feature type="region of interest" description="Disordered" evidence="14">
    <location>
        <begin position="610"/>
        <end position="666"/>
    </location>
</feature>
<dbReference type="GO" id="GO:0055038">
    <property type="term" value="C:recycling endosome membrane"/>
    <property type="evidence" value="ECO:0007669"/>
    <property type="project" value="UniProtKB-SubCell"/>
</dbReference>
<evidence type="ECO:0000256" key="6">
    <source>
        <dbReference type="ARBA" id="ARBA00022692"/>
    </source>
</evidence>
<evidence type="ECO:0000256" key="5">
    <source>
        <dbReference type="ARBA" id="ARBA00022475"/>
    </source>
</evidence>
<dbReference type="PANTHER" id="PTHR10110">
    <property type="entry name" value="SODIUM/HYDROGEN EXCHANGER"/>
    <property type="match status" value="1"/>
</dbReference>
<dbReference type="PANTHER" id="PTHR10110:SF187">
    <property type="entry name" value="SODIUM_HYDROGEN EXCHANGER"/>
    <property type="match status" value="1"/>
</dbReference>
<evidence type="ECO:0000256" key="10">
    <source>
        <dbReference type="ARBA" id="ARBA00023065"/>
    </source>
</evidence>
<dbReference type="GO" id="GO:0005886">
    <property type="term" value="C:plasma membrane"/>
    <property type="evidence" value="ECO:0007669"/>
    <property type="project" value="UniProtKB-SubCell"/>
</dbReference>
<organism evidence="18 19">
    <name type="scientific">Holothuria leucospilota</name>
    <name type="common">Black long sea cucumber</name>
    <name type="synonym">Mertensiothuria leucospilota</name>
    <dbReference type="NCBI Taxonomy" id="206669"/>
    <lineage>
        <taxon>Eukaryota</taxon>
        <taxon>Metazoa</taxon>
        <taxon>Echinodermata</taxon>
        <taxon>Eleutherozoa</taxon>
        <taxon>Echinozoa</taxon>
        <taxon>Holothuroidea</taxon>
        <taxon>Aspidochirotacea</taxon>
        <taxon>Aspidochirotida</taxon>
        <taxon>Holothuriidae</taxon>
        <taxon>Holothuria</taxon>
    </lineage>
</organism>
<dbReference type="Gene3D" id="6.10.140.1330">
    <property type="match status" value="1"/>
</dbReference>
<evidence type="ECO:0000313" key="18">
    <source>
        <dbReference type="EMBL" id="KAJ8030390.1"/>
    </source>
</evidence>
<name>A0A9Q1H2R9_HOLLE</name>
<evidence type="ECO:0000313" key="19">
    <source>
        <dbReference type="Proteomes" id="UP001152320"/>
    </source>
</evidence>
<evidence type="ECO:0000256" key="4">
    <source>
        <dbReference type="ARBA" id="ARBA00022448"/>
    </source>
</evidence>
<evidence type="ECO:0000259" key="17">
    <source>
        <dbReference type="Pfam" id="PF00999"/>
    </source>
</evidence>
<evidence type="ECO:0000256" key="8">
    <source>
        <dbReference type="ARBA" id="ARBA00022989"/>
    </source>
</evidence>
<keyword evidence="12 13" id="KW-0739">Sodium transport</keyword>
<dbReference type="PRINTS" id="PR01088">
    <property type="entry name" value="NAHEXCHNGR6"/>
</dbReference>
<feature type="domain" description="Cation/H+ exchanger transmembrane" evidence="17">
    <location>
        <begin position="58"/>
        <end position="515"/>
    </location>
</feature>
<dbReference type="InterPro" id="IPR004709">
    <property type="entry name" value="NaH_exchanger"/>
</dbReference>
<evidence type="ECO:0000256" key="14">
    <source>
        <dbReference type="SAM" id="MobiDB-lite"/>
    </source>
</evidence>
<feature type="transmembrane region" description="Helical" evidence="15">
    <location>
        <begin position="394"/>
        <end position="414"/>
    </location>
</feature>
<feature type="transmembrane region" description="Helical" evidence="15">
    <location>
        <begin position="263"/>
        <end position="283"/>
    </location>
</feature>
<evidence type="ECO:0000256" key="3">
    <source>
        <dbReference type="ARBA" id="ARBA00007367"/>
    </source>
</evidence>
<evidence type="ECO:0000256" key="16">
    <source>
        <dbReference type="SAM" id="SignalP"/>
    </source>
</evidence>
<feature type="transmembrane region" description="Helical" evidence="15">
    <location>
        <begin position="166"/>
        <end position="183"/>
    </location>
</feature>
<dbReference type="GO" id="GO:0015386">
    <property type="term" value="F:potassium:proton antiporter activity"/>
    <property type="evidence" value="ECO:0007669"/>
    <property type="project" value="TreeGrafter"/>
</dbReference>
<dbReference type="GO" id="GO:0015385">
    <property type="term" value="F:sodium:proton antiporter activity"/>
    <property type="evidence" value="ECO:0007669"/>
    <property type="project" value="InterPro"/>
</dbReference>
<feature type="transmembrane region" description="Helical" evidence="15">
    <location>
        <begin position="426"/>
        <end position="448"/>
    </location>
</feature>
<keyword evidence="4 13" id="KW-0813">Transport</keyword>
<dbReference type="InterPro" id="IPR018422">
    <property type="entry name" value="Cation/H_exchanger_CPA1"/>
</dbReference>
<evidence type="ECO:0000256" key="15">
    <source>
        <dbReference type="SAM" id="Phobius"/>
    </source>
</evidence>
<evidence type="ECO:0000256" key="9">
    <source>
        <dbReference type="ARBA" id="ARBA00023053"/>
    </source>
</evidence>
<evidence type="ECO:0000256" key="1">
    <source>
        <dbReference type="ARBA" id="ARBA00004195"/>
    </source>
</evidence>
<dbReference type="GO" id="GO:0051453">
    <property type="term" value="P:regulation of intracellular pH"/>
    <property type="evidence" value="ECO:0007669"/>
    <property type="project" value="TreeGrafter"/>
</dbReference>
<feature type="transmembrane region" description="Helical" evidence="15">
    <location>
        <begin position="195"/>
        <end position="221"/>
    </location>
</feature>
<dbReference type="Proteomes" id="UP001152320">
    <property type="component" value="Chromosome 13"/>
</dbReference>
<evidence type="ECO:0000256" key="7">
    <source>
        <dbReference type="ARBA" id="ARBA00022753"/>
    </source>
</evidence>
<feature type="transmembrane region" description="Helical" evidence="15">
    <location>
        <begin position="303"/>
        <end position="327"/>
    </location>
</feature>
<accession>A0A9Q1H2R9</accession>
<evidence type="ECO:0000256" key="12">
    <source>
        <dbReference type="ARBA" id="ARBA00023201"/>
    </source>
</evidence>
<reference evidence="18" key="1">
    <citation type="submission" date="2021-10" db="EMBL/GenBank/DDBJ databases">
        <title>Tropical sea cucumber genome reveals ecological adaptation and Cuvierian tubules defense mechanism.</title>
        <authorList>
            <person name="Chen T."/>
        </authorList>
    </citation>
    <scope>NUCLEOTIDE SEQUENCE</scope>
    <source>
        <strain evidence="18">Nanhai2018</strain>
        <tissue evidence="18">Muscle</tissue>
    </source>
</reference>
<dbReference type="PRINTS" id="PR01084">
    <property type="entry name" value="NAHEXCHNGR"/>
</dbReference>
<dbReference type="EMBL" id="JAIZAY010000013">
    <property type="protein sequence ID" value="KAJ8030390.1"/>
    <property type="molecule type" value="Genomic_DNA"/>
</dbReference>
<keyword evidence="11 15" id="KW-0472">Membrane</keyword>
<comment type="similarity">
    <text evidence="3 13">Belongs to the monovalent cation:proton antiporter 1 (CPA1) transporter (TC 2.A.36) family.</text>
</comment>
<keyword evidence="10 13" id="KW-0406">Ion transport</keyword>
<keyword evidence="19" id="KW-1185">Reference proteome</keyword>
<feature type="transmembrane region" description="Helical" evidence="15">
    <location>
        <begin position="233"/>
        <end position="251"/>
    </location>
</feature>
<keyword evidence="6 13" id="KW-0812">Transmembrane</keyword>
<evidence type="ECO:0000256" key="2">
    <source>
        <dbReference type="ARBA" id="ARBA00004651"/>
    </source>
</evidence>
<comment type="subcellular location">
    <subcellularLocation>
        <location evidence="2">Cell membrane</location>
        <topology evidence="2">Multi-pass membrane protein</topology>
    </subcellularLocation>
    <subcellularLocation>
        <location evidence="1">Recycling endosome membrane</location>
        <topology evidence="1">Multi-pass membrane protein</topology>
    </subcellularLocation>
</comment>
<feature type="transmembrane region" description="Helical" evidence="15">
    <location>
        <begin position="491"/>
        <end position="509"/>
    </location>
</feature>
<evidence type="ECO:0000256" key="13">
    <source>
        <dbReference type="RuleBase" id="RU003722"/>
    </source>
</evidence>
<keyword evidence="5" id="KW-1003">Cell membrane</keyword>
<dbReference type="Pfam" id="PF00999">
    <property type="entry name" value="Na_H_Exchanger"/>
    <property type="match status" value="1"/>
</dbReference>
<dbReference type="AlphaFoldDB" id="A0A9Q1H2R9"/>
<gene>
    <name evidence="18" type="ORF">HOLleu_26805</name>
</gene>
<protein>
    <recommendedName>
        <fullName evidence="13">Sodium/hydrogen exchanger</fullName>
    </recommendedName>
</protein>
<dbReference type="InterPro" id="IPR002090">
    <property type="entry name" value="NHE-6/7/9"/>
</dbReference>
<keyword evidence="16" id="KW-0732">Signal</keyword>
<feature type="signal peptide" evidence="16">
    <location>
        <begin position="1"/>
        <end position="23"/>
    </location>
</feature>
<keyword evidence="8 15" id="KW-1133">Transmembrane helix</keyword>
<dbReference type="InterPro" id="IPR006153">
    <property type="entry name" value="Cation/H_exchanger_TM"/>
</dbReference>
<dbReference type="NCBIfam" id="TIGR00840">
    <property type="entry name" value="b_cpa1"/>
    <property type="match status" value="1"/>
</dbReference>
<proteinExistence type="inferred from homology"/>
<feature type="chain" id="PRO_5040192778" description="Sodium/hydrogen exchanger" evidence="16">
    <location>
        <begin position="24"/>
        <end position="666"/>
    </location>
</feature>
<feature type="compositionally biased region" description="Polar residues" evidence="14">
    <location>
        <begin position="626"/>
        <end position="639"/>
    </location>
</feature>
<feature type="transmembrane region" description="Helical" evidence="15">
    <location>
        <begin position="460"/>
        <end position="479"/>
    </location>
</feature>
<keyword evidence="9" id="KW-0915">Sodium</keyword>
<feature type="transmembrane region" description="Helical" evidence="15">
    <location>
        <begin position="78"/>
        <end position="95"/>
    </location>
</feature>
<dbReference type="GO" id="GO:0098719">
    <property type="term" value="P:sodium ion import across plasma membrane"/>
    <property type="evidence" value="ECO:0007669"/>
    <property type="project" value="TreeGrafter"/>
</dbReference>
<comment type="caution">
    <text evidence="18">The sequence shown here is derived from an EMBL/GenBank/DDBJ whole genome shotgun (WGS) entry which is preliminary data.</text>
</comment>
<keyword evidence="13" id="KW-0050">Antiport</keyword>
<keyword evidence="7" id="KW-0967">Endosome</keyword>
<evidence type="ECO:0000256" key="11">
    <source>
        <dbReference type="ARBA" id="ARBA00023136"/>
    </source>
</evidence>
<dbReference type="OrthoDB" id="196264at2759"/>
<feature type="transmembrane region" description="Helical" evidence="15">
    <location>
        <begin position="47"/>
        <end position="66"/>
    </location>
</feature>